<dbReference type="InterPro" id="IPR005358">
    <property type="entry name" value="Puta_zinc/iron-chelating_dom"/>
</dbReference>
<evidence type="ECO:0000313" key="1">
    <source>
        <dbReference type="EMBL" id="OJX60945.1"/>
    </source>
</evidence>
<sequence>MECRPDCGACCIAPSISTPIPGMPDGKPAGTRCVQLTDDERCLLFGSPERPAVCITLRPSADMCGTSKQEAMTYLIRLEEMTRPVGPTDPKR</sequence>
<reference evidence="1 2" key="1">
    <citation type="submission" date="2016-09" db="EMBL/GenBank/DDBJ databases">
        <title>Genome-resolved meta-omics ties microbial dynamics to process performance in biotechnology for thiocyanate degradation.</title>
        <authorList>
            <person name="Kantor R.S."/>
            <person name="Huddy R.J."/>
            <person name="Iyer R."/>
            <person name="Thomas B.C."/>
            <person name="Brown C.T."/>
            <person name="Anantharaman K."/>
            <person name="Tringe S."/>
            <person name="Hettich R.L."/>
            <person name="Harrison S.T."/>
            <person name="Banfield J.F."/>
        </authorList>
    </citation>
    <scope>NUCLEOTIDE SEQUENCE [LARGE SCALE GENOMIC DNA]</scope>
    <source>
        <strain evidence="1">59-99</strain>
    </source>
</reference>
<dbReference type="Pfam" id="PF03692">
    <property type="entry name" value="CxxCxxCC"/>
    <property type="match status" value="1"/>
</dbReference>
<dbReference type="Proteomes" id="UP000184233">
    <property type="component" value="Unassembled WGS sequence"/>
</dbReference>
<name>A0A1M3L5X3_9BACT</name>
<comment type="caution">
    <text evidence="1">The sequence shown here is derived from an EMBL/GenBank/DDBJ whole genome shotgun (WGS) entry which is preliminary data.</text>
</comment>
<dbReference type="InterPro" id="IPR052572">
    <property type="entry name" value="UPF0153_domain"/>
</dbReference>
<evidence type="ECO:0000313" key="2">
    <source>
        <dbReference type="Proteomes" id="UP000184233"/>
    </source>
</evidence>
<dbReference type="PANTHER" id="PTHR36931">
    <property type="entry name" value="UPF0153 PROTEIN YEIW"/>
    <property type="match status" value="1"/>
</dbReference>
<dbReference type="EMBL" id="MKVH01000003">
    <property type="protein sequence ID" value="OJX60945.1"/>
    <property type="molecule type" value="Genomic_DNA"/>
</dbReference>
<dbReference type="STRING" id="1895771.BGO89_05115"/>
<accession>A0A1M3L5X3</accession>
<gene>
    <name evidence="1" type="ORF">BGO89_05115</name>
</gene>
<dbReference type="AlphaFoldDB" id="A0A1M3L5X3"/>
<organism evidence="1 2">
    <name type="scientific">Candidatus Kapaibacterium thiocyanatum</name>
    <dbReference type="NCBI Taxonomy" id="1895771"/>
    <lineage>
        <taxon>Bacteria</taxon>
        <taxon>Pseudomonadati</taxon>
        <taxon>Candidatus Kapaibacteriota</taxon>
        <taxon>Candidatus Kapaibacteriia</taxon>
        <taxon>Candidatus Kapaibacteriales</taxon>
        <taxon>Candidatus Kapaibacteriaceae</taxon>
        <taxon>Candidatus Kapaibacterium</taxon>
    </lineage>
</organism>
<dbReference type="PANTHER" id="PTHR36931:SF1">
    <property type="entry name" value="UPF0153 PROTEIN YEIW"/>
    <property type="match status" value="1"/>
</dbReference>
<evidence type="ECO:0008006" key="3">
    <source>
        <dbReference type="Google" id="ProtNLM"/>
    </source>
</evidence>
<protein>
    <recommendedName>
        <fullName evidence="3">Zinc/iron-chelating domain-containing protein</fullName>
    </recommendedName>
</protein>
<proteinExistence type="predicted"/>